<dbReference type="InterPro" id="IPR046953">
    <property type="entry name" value="Spore_GerAC-like_C"/>
</dbReference>
<evidence type="ECO:0000256" key="5">
    <source>
        <dbReference type="ARBA" id="ARBA00023136"/>
    </source>
</evidence>
<evidence type="ECO:0000256" key="7">
    <source>
        <dbReference type="ARBA" id="ARBA00023288"/>
    </source>
</evidence>
<keyword evidence="3" id="KW-0309">Germination</keyword>
<keyword evidence="7" id="KW-0449">Lipoprotein</keyword>
<dbReference type="Pfam" id="PF05504">
    <property type="entry name" value="Spore_GerAC"/>
    <property type="match status" value="1"/>
</dbReference>
<dbReference type="Proteomes" id="UP001519294">
    <property type="component" value="Unassembled WGS sequence"/>
</dbReference>
<dbReference type="Gene3D" id="3.30.300.210">
    <property type="entry name" value="Nutrient germinant receptor protein C, domain 3"/>
    <property type="match status" value="1"/>
</dbReference>
<evidence type="ECO:0000313" key="11">
    <source>
        <dbReference type="Proteomes" id="UP001519294"/>
    </source>
</evidence>
<evidence type="ECO:0000313" key="10">
    <source>
        <dbReference type="EMBL" id="MBP2257183.1"/>
    </source>
</evidence>
<dbReference type="PANTHER" id="PTHR35789:SF1">
    <property type="entry name" value="SPORE GERMINATION PROTEIN B3"/>
    <property type="match status" value="1"/>
</dbReference>
<dbReference type="PROSITE" id="PS51257">
    <property type="entry name" value="PROKAR_LIPOPROTEIN"/>
    <property type="match status" value="1"/>
</dbReference>
<evidence type="ECO:0000259" key="8">
    <source>
        <dbReference type="Pfam" id="PF05504"/>
    </source>
</evidence>
<feature type="domain" description="Spore germination protein N-terminal" evidence="9">
    <location>
        <begin position="21"/>
        <end position="193"/>
    </location>
</feature>
<dbReference type="InterPro" id="IPR057336">
    <property type="entry name" value="GerAC_N"/>
</dbReference>
<evidence type="ECO:0000256" key="6">
    <source>
        <dbReference type="ARBA" id="ARBA00023139"/>
    </source>
</evidence>
<dbReference type="PANTHER" id="PTHR35789">
    <property type="entry name" value="SPORE GERMINATION PROTEIN B3"/>
    <property type="match status" value="1"/>
</dbReference>
<comment type="similarity">
    <text evidence="2">Belongs to the GerABKC lipoprotein family.</text>
</comment>
<proteinExistence type="inferred from homology"/>
<dbReference type="RefSeq" id="WP_226370886.1">
    <property type="nucleotide sequence ID" value="NZ_JAGIKX010000006.1"/>
</dbReference>
<protein>
    <submittedName>
        <fullName evidence="10">Ger(X)C family germination protein</fullName>
    </submittedName>
</protein>
<evidence type="ECO:0000256" key="2">
    <source>
        <dbReference type="ARBA" id="ARBA00007886"/>
    </source>
</evidence>
<reference evidence="10 11" key="1">
    <citation type="submission" date="2021-03" db="EMBL/GenBank/DDBJ databases">
        <title>Genomic Encyclopedia of Type Strains, Phase IV (KMG-IV): sequencing the most valuable type-strain genomes for metagenomic binning, comparative biology and taxonomic classification.</title>
        <authorList>
            <person name="Goeker M."/>
        </authorList>
    </citation>
    <scope>NUCLEOTIDE SEQUENCE [LARGE SCALE GENOMIC DNA]</scope>
    <source>
        <strain evidence="10 11">DSM 25790</strain>
    </source>
</reference>
<dbReference type="EMBL" id="JAGIKX010000006">
    <property type="protein sequence ID" value="MBP2257183.1"/>
    <property type="molecule type" value="Genomic_DNA"/>
</dbReference>
<comment type="subcellular location">
    <subcellularLocation>
        <location evidence="1">Membrane</location>
        <topology evidence="1">Lipid-anchor</topology>
    </subcellularLocation>
</comment>
<evidence type="ECO:0000256" key="3">
    <source>
        <dbReference type="ARBA" id="ARBA00022544"/>
    </source>
</evidence>
<keyword evidence="5" id="KW-0472">Membrane</keyword>
<dbReference type="InterPro" id="IPR008844">
    <property type="entry name" value="Spore_GerAC-like"/>
</dbReference>
<dbReference type="Pfam" id="PF25198">
    <property type="entry name" value="Spore_GerAC_N"/>
    <property type="match status" value="1"/>
</dbReference>
<dbReference type="InterPro" id="IPR038501">
    <property type="entry name" value="Spore_GerAC_C_sf"/>
</dbReference>
<name>A0ABS4S6T2_9BACI</name>
<keyword evidence="11" id="KW-1185">Reference proteome</keyword>
<sequence>MIRIISAVVIVLMLFLAGCKDSVELDESMMVVGVGIKKAGDEYEIAVEAIAPSDVTPNEETVKEKSIILTTKSKTFFDAAREVIRISKRRLFFTHAIVWIIHEDLASEEDMLNFLDVLRREQMLRLNSYLFITDEDPKDIFTTDPIFSNNISRELVSGLESGEFVSSYPTVRARELFKMLMSTMNNGYLPIIKRKEEEAGSQLTQINGTAIIKNGRKVGKLDVLESAGLMLLNNKTQGASVRVTFDDVKGSFELLRGDTDVKTKLQGNQLKVDIHMDAVGEITEQIIEGTTMPIQISDFEKKVAGKIEKAIHKALNKLQKDFKADVTLIGMNTYRKQPKAFNKVKDKWEDIFSEAEINVNVDVEITEQGLIDSPGESYKKKKNRNPYDF</sequence>
<dbReference type="NCBIfam" id="TIGR02887">
    <property type="entry name" value="spore_ger_x_C"/>
    <property type="match status" value="1"/>
</dbReference>
<evidence type="ECO:0000256" key="1">
    <source>
        <dbReference type="ARBA" id="ARBA00004635"/>
    </source>
</evidence>
<feature type="domain" description="Spore germination GerAC-like C-terminal" evidence="8">
    <location>
        <begin position="207"/>
        <end position="369"/>
    </location>
</feature>
<keyword evidence="6" id="KW-0564">Palmitate</keyword>
<accession>A0ABS4S6T2</accession>
<organism evidence="10 11">
    <name type="scientific">Virgibacillus alimentarius</name>
    <dbReference type="NCBI Taxonomy" id="698769"/>
    <lineage>
        <taxon>Bacteria</taxon>
        <taxon>Bacillati</taxon>
        <taxon>Bacillota</taxon>
        <taxon>Bacilli</taxon>
        <taxon>Bacillales</taxon>
        <taxon>Bacillaceae</taxon>
        <taxon>Virgibacillus</taxon>
    </lineage>
</organism>
<evidence type="ECO:0000256" key="4">
    <source>
        <dbReference type="ARBA" id="ARBA00022729"/>
    </source>
</evidence>
<evidence type="ECO:0000259" key="9">
    <source>
        <dbReference type="Pfam" id="PF25198"/>
    </source>
</evidence>
<gene>
    <name evidence="10" type="ORF">J2Z81_001131</name>
</gene>
<keyword evidence="4" id="KW-0732">Signal</keyword>
<comment type="caution">
    <text evidence="10">The sequence shown here is derived from an EMBL/GenBank/DDBJ whole genome shotgun (WGS) entry which is preliminary data.</text>
</comment>